<dbReference type="InterPro" id="IPR005288">
    <property type="entry name" value="NadB"/>
</dbReference>
<dbReference type="InterPro" id="IPR036188">
    <property type="entry name" value="FAD/NAD-bd_sf"/>
</dbReference>
<dbReference type="GO" id="GO:0008734">
    <property type="term" value="F:L-aspartate oxidase activity"/>
    <property type="evidence" value="ECO:0007669"/>
    <property type="project" value="InterPro"/>
</dbReference>
<dbReference type="PANTHER" id="PTHR42716">
    <property type="entry name" value="L-ASPARTATE OXIDASE"/>
    <property type="match status" value="1"/>
</dbReference>
<dbReference type="GO" id="GO:0009435">
    <property type="term" value="P:NAD+ biosynthetic process"/>
    <property type="evidence" value="ECO:0007669"/>
    <property type="project" value="InterPro"/>
</dbReference>
<gene>
    <name evidence="1" type="ORF">KME60_25040</name>
</gene>
<reference evidence="1" key="2">
    <citation type="journal article" date="2022" name="Microbiol. Resour. Announc.">
        <title>Metagenome Sequencing to Explore Phylogenomics of Terrestrial Cyanobacteria.</title>
        <authorList>
            <person name="Ward R.D."/>
            <person name="Stajich J.E."/>
            <person name="Johansen J.R."/>
            <person name="Huntemann M."/>
            <person name="Clum A."/>
            <person name="Foster B."/>
            <person name="Foster B."/>
            <person name="Roux S."/>
            <person name="Palaniappan K."/>
            <person name="Varghese N."/>
            <person name="Mukherjee S."/>
            <person name="Reddy T.B.K."/>
            <person name="Daum C."/>
            <person name="Copeland A."/>
            <person name="Chen I.A."/>
            <person name="Ivanova N.N."/>
            <person name="Kyrpides N.C."/>
            <person name="Shapiro N."/>
            <person name="Eloe-Fadrosh E.A."/>
            <person name="Pietrasiak N."/>
        </authorList>
    </citation>
    <scope>NUCLEOTIDE SEQUENCE</scope>
    <source>
        <strain evidence="1">GSE-NOS-MK-12-04C</strain>
    </source>
</reference>
<accession>A0A951QQF3</accession>
<dbReference type="AlphaFoldDB" id="A0A951QQF3"/>
<proteinExistence type="predicted"/>
<comment type="caution">
    <text evidence="1">The sequence shown here is derived from an EMBL/GenBank/DDBJ whole genome shotgun (WGS) entry which is preliminary data.</text>
</comment>
<sequence length="636" mass="70665">MKQPRRLFKLQKLMLVLSFPAALGLAYLHFSQFVPKSKISSPNQTAPVKPLVTPQGWPVLNPIRSPIEVWECSVVVVGGSLGGVAAANGAMRSGAKTCLIELTPWLGGQISSGGVPAVDESLAMRSKENYSKSWIDFKQLIKDQIVELPAWSNISSPLKVADINSCWVAKLCFPPSSGAAAAEKLLQSSSRYAPGSRWETSTAFKGASFDSTGSKITEIYAVRRIPRDRNYIPKGRLSQELTSWYSWFDDKVFQKVPIRLQAPANGRMIVIDATDTGELVGWAGIPHRLGSEGKATTGEVNAAVKDNPQCTQAFTFPFVLAIRDDKGVSRSQLAVTQSGMSKEEHRKDYDLEGFPVFEGRSFFNYRRIVSLTRNNPFVDSPKLGDMTLVNWNRGNDWKLMNPPLILTKEEITASGQRQNWLGGLSTNALKMSENHALLFAEWLMETQSRPDFPLTYLSGNESLMGTNSGLSMVPYIREGRRILGRKAYGQSEFMIREADIRNDMSGGRDFRPSRVAVTHYDIDLHGCRYRNWEPSNEATKAPAREFVVRPIFIPLESLIPQRIDNLLIGGKGIAVTHIVNAVTRIHYSEWGIGSAAGITAGWLVTQPNLTPYSIVQLRSYPELQQVLEKNGLRLSW</sequence>
<dbReference type="EMBL" id="JAHHGZ010000033">
    <property type="protein sequence ID" value="MBW4670594.1"/>
    <property type="molecule type" value="Genomic_DNA"/>
</dbReference>
<dbReference type="Pfam" id="PF12831">
    <property type="entry name" value="FAD_oxidored"/>
    <property type="match status" value="2"/>
</dbReference>
<evidence type="ECO:0000313" key="1">
    <source>
        <dbReference type="EMBL" id="MBW4670594.1"/>
    </source>
</evidence>
<dbReference type="Gene3D" id="3.50.50.60">
    <property type="entry name" value="FAD/NAD(P)-binding domain"/>
    <property type="match status" value="1"/>
</dbReference>
<protein>
    <submittedName>
        <fullName evidence="1">FAD-dependent oxidoreductase</fullName>
    </submittedName>
</protein>
<organism evidence="1 2">
    <name type="scientific">Cyanomargarita calcarea GSE-NOS-MK-12-04C</name>
    <dbReference type="NCBI Taxonomy" id="2839659"/>
    <lineage>
        <taxon>Bacteria</taxon>
        <taxon>Bacillati</taxon>
        <taxon>Cyanobacteriota</taxon>
        <taxon>Cyanophyceae</taxon>
        <taxon>Nostocales</taxon>
        <taxon>Cyanomargaritaceae</taxon>
        <taxon>Cyanomargarita</taxon>
    </lineage>
</organism>
<reference evidence="1" key="1">
    <citation type="submission" date="2021-05" db="EMBL/GenBank/DDBJ databases">
        <authorList>
            <person name="Pietrasiak N."/>
            <person name="Ward R."/>
            <person name="Stajich J.E."/>
            <person name="Kurbessoian T."/>
        </authorList>
    </citation>
    <scope>NUCLEOTIDE SEQUENCE</scope>
    <source>
        <strain evidence="1">GSE-NOS-MK-12-04C</strain>
    </source>
</reference>
<dbReference type="PANTHER" id="PTHR42716:SF1">
    <property type="entry name" value="SLL0471 PROTEIN"/>
    <property type="match status" value="1"/>
</dbReference>
<dbReference type="Proteomes" id="UP000729701">
    <property type="component" value="Unassembled WGS sequence"/>
</dbReference>
<name>A0A951QQF3_9CYAN</name>
<evidence type="ECO:0000313" key="2">
    <source>
        <dbReference type="Proteomes" id="UP000729701"/>
    </source>
</evidence>
<dbReference type="SUPFAM" id="SSF51905">
    <property type="entry name" value="FAD/NAD(P)-binding domain"/>
    <property type="match status" value="1"/>
</dbReference>